<protein>
    <submittedName>
        <fullName evidence="2">Uncharacterized protein</fullName>
    </submittedName>
</protein>
<feature type="non-terminal residue" evidence="2">
    <location>
        <position position="1"/>
    </location>
</feature>
<feature type="region of interest" description="Disordered" evidence="1">
    <location>
        <begin position="1"/>
        <end position="21"/>
    </location>
</feature>
<feature type="region of interest" description="Disordered" evidence="1">
    <location>
        <begin position="44"/>
        <end position="73"/>
    </location>
</feature>
<gene>
    <name evidence="2" type="ORF">AVDCRST_MAG66-770</name>
</gene>
<feature type="compositionally biased region" description="Gly residues" evidence="1">
    <location>
        <begin position="1"/>
        <end position="12"/>
    </location>
</feature>
<dbReference type="AlphaFoldDB" id="A0A6J4NMJ5"/>
<accession>A0A6J4NMJ5</accession>
<sequence length="73" mass="7567">ERLDRGGGGVERPGGERVGGEVLAGVERHAVGALDVSCCRAAHRDRRTGDGGRSGQGAQSQDRAGPAFRRDVV</sequence>
<evidence type="ECO:0000256" key="1">
    <source>
        <dbReference type="SAM" id="MobiDB-lite"/>
    </source>
</evidence>
<name>A0A6J4NMJ5_9PSEU</name>
<dbReference type="EMBL" id="CADCUS010000113">
    <property type="protein sequence ID" value="CAA9388613.1"/>
    <property type="molecule type" value="Genomic_DNA"/>
</dbReference>
<feature type="non-terminal residue" evidence="2">
    <location>
        <position position="73"/>
    </location>
</feature>
<organism evidence="2">
    <name type="scientific">uncultured Pseudonocardia sp</name>
    <dbReference type="NCBI Taxonomy" id="211455"/>
    <lineage>
        <taxon>Bacteria</taxon>
        <taxon>Bacillati</taxon>
        <taxon>Actinomycetota</taxon>
        <taxon>Actinomycetes</taxon>
        <taxon>Pseudonocardiales</taxon>
        <taxon>Pseudonocardiaceae</taxon>
        <taxon>Pseudonocardia</taxon>
        <taxon>environmental samples</taxon>
    </lineage>
</organism>
<proteinExistence type="predicted"/>
<reference evidence="2" key="1">
    <citation type="submission" date="2020-02" db="EMBL/GenBank/DDBJ databases">
        <authorList>
            <person name="Meier V. D."/>
        </authorList>
    </citation>
    <scope>NUCLEOTIDE SEQUENCE</scope>
    <source>
        <strain evidence="2">AVDCRST_MAG66</strain>
    </source>
</reference>
<evidence type="ECO:0000313" key="2">
    <source>
        <dbReference type="EMBL" id="CAA9388613.1"/>
    </source>
</evidence>